<dbReference type="NCBIfam" id="TIGR01353">
    <property type="entry name" value="dGTP_triPase"/>
    <property type="match status" value="1"/>
</dbReference>
<name>A0ABV4VUM0_9GAMM</name>
<dbReference type="InterPro" id="IPR051094">
    <property type="entry name" value="Diverse_Catalytic_Enzymes"/>
</dbReference>
<dbReference type="SMART" id="SM00471">
    <property type="entry name" value="HDc"/>
    <property type="match status" value="1"/>
</dbReference>
<comment type="caution">
    <text evidence="7">The sequence shown here is derived from an EMBL/GenBank/DDBJ whole genome shotgun (WGS) entry which is preliminary data.</text>
</comment>
<accession>A0ABV4VUM0</accession>
<dbReference type="Pfam" id="PF01966">
    <property type="entry name" value="HD"/>
    <property type="match status" value="1"/>
</dbReference>
<protein>
    <submittedName>
        <fullName evidence="7">dGTP triphosphohydrolase</fullName>
    </submittedName>
</protein>
<evidence type="ECO:0000256" key="2">
    <source>
        <dbReference type="ARBA" id="ARBA00022490"/>
    </source>
</evidence>
<dbReference type="SUPFAM" id="SSF53335">
    <property type="entry name" value="S-adenosyl-L-methionine-dependent methyltransferases"/>
    <property type="match status" value="1"/>
</dbReference>
<dbReference type="Gene3D" id="1.10.3210.10">
    <property type="entry name" value="Hypothetical protein af1432"/>
    <property type="match status" value="1"/>
</dbReference>
<dbReference type="EMBL" id="JBHFGJ010000003">
    <property type="protein sequence ID" value="MFB2652671.1"/>
    <property type="molecule type" value="Genomic_DNA"/>
</dbReference>
<keyword evidence="3" id="KW-0489">Methyltransferase</keyword>
<dbReference type="PROSITE" id="PS51831">
    <property type="entry name" value="HD"/>
    <property type="match status" value="1"/>
</dbReference>
<evidence type="ECO:0000256" key="3">
    <source>
        <dbReference type="ARBA" id="ARBA00022603"/>
    </source>
</evidence>
<dbReference type="Pfam" id="PF10237">
    <property type="entry name" value="N6-adenineMlase"/>
    <property type="match status" value="1"/>
</dbReference>
<dbReference type="Gene3D" id="3.40.50.150">
    <property type="entry name" value="Vaccinia Virus protein VP39"/>
    <property type="match status" value="1"/>
</dbReference>
<dbReference type="InterPro" id="IPR029063">
    <property type="entry name" value="SAM-dependent_MTases_sf"/>
</dbReference>
<evidence type="ECO:0000256" key="1">
    <source>
        <dbReference type="ARBA" id="ARBA00004496"/>
    </source>
</evidence>
<evidence type="ECO:0000256" key="4">
    <source>
        <dbReference type="ARBA" id="ARBA00022679"/>
    </source>
</evidence>
<sequence>MNTQTLQNENWERQLESKIRSLLQRGLTNFEEVLPLCDGAQPKDVARVFNHLKESNVNILPISLDYKTKFFFKLPAANPRLFQWWYTLESQESMASRLLDIHRNQDIACIGTPTLAATIASYSKNVTLLDIDEDIVSLFNSVFSNGSKAEVHDVNNQLNDSHQKRFDCIAIDPPWYPSEFKKFISRAIQLSKDGALIYCSIPQKLTRPGIEDDRMELISSLQECGHNILYIEPNVMKYIVPYFEEEALKNNGIDTNNQPWRSSDILVIKVNGCKTLKFESEKRVEIRSYSRNNSSSLFRVFLEVKNIDSGFAISKVDSFSDSISKRDCVDDVNLWTSDKKGFQVDDAEFFDEILQLWSVGKNINETITIISKNNTSKKTDEQIKRIILTLEEFSGLWDLNADSDVRRTSEEIKNKNDALSSQWAAKSSAREHGTKSDGFRIEFQRDRDRIIWSNGFRKLADKTQLFPLEEDEHLRQRLAHSIEVMQLASTIGAAFGLDKNLIEAGALAHDIGHTPFGHAGEHAIDQMFRKLGFVGGFNHYEHGVDVVRFLEGSYQYSVVESHNGLNLTPEVCDCILKHTYCHKGEGPSQENIWKYTKHKNYLKCGGHSHLEGQAVRAADKISYLLSDIEDGIKLGAIQLHDLLGCRLFHRSPIDFRMRSGDNLYSKFIEQRGSIIKLLMEDIILESTKRISKLKNRNDIFKADDYCIYHSRQINNDINEIWGKIQVAKLHLDPRVLSANMKASKMVSELLLMFTLFPEHINTQFKIEHQRLNSTEYMRFYREQHKTIEIDLRILSFLPLDMMIGFDQNKTKYIDVYNLILAKDYVASLTDKKIKKVYHELLS</sequence>
<evidence type="ECO:0000259" key="6">
    <source>
        <dbReference type="PROSITE" id="PS51831"/>
    </source>
</evidence>
<dbReference type="RefSeq" id="WP_374918871.1">
    <property type="nucleotide sequence ID" value="NZ_JBHFGJ010000003.1"/>
</dbReference>
<comment type="subcellular location">
    <subcellularLocation>
        <location evidence="1">Cytoplasm</location>
    </subcellularLocation>
</comment>
<keyword evidence="8" id="KW-1185">Reference proteome</keyword>
<dbReference type="InterPro" id="IPR003607">
    <property type="entry name" value="HD/PDEase_dom"/>
</dbReference>
<organism evidence="7 8">
    <name type="scientific">Shewanella seohaensis</name>
    <dbReference type="NCBI Taxonomy" id="755175"/>
    <lineage>
        <taxon>Bacteria</taxon>
        <taxon>Pseudomonadati</taxon>
        <taxon>Pseudomonadota</taxon>
        <taxon>Gammaproteobacteria</taxon>
        <taxon>Alteromonadales</taxon>
        <taxon>Shewanellaceae</taxon>
        <taxon>Shewanella</taxon>
    </lineage>
</organism>
<dbReference type="PANTHER" id="PTHR35795:SF1">
    <property type="entry name" value="BIS(5'-NUCLEOSYL)-TETRAPHOSPHATASE, SYMMETRICAL"/>
    <property type="match status" value="1"/>
</dbReference>
<keyword evidence="4" id="KW-0808">Transferase</keyword>
<dbReference type="InterPro" id="IPR041370">
    <property type="entry name" value="Mlase_EEF1AKMT1/ZCCHC4"/>
</dbReference>
<evidence type="ECO:0000256" key="5">
    <source>
        <dbReference type="ARBA" id="ARBA00022801"/>
    </source>
</evidence>
<dbReference type="PANTHER" id="PTHR35795">
    <property type="entry name" value="SLR1885 PROTEIN"/>
    <property type="match status" value="1"/>
</dbReference>
<keyword evidence="2" id="KW-0963">Cytoplasm</keyword>
<dbReference type="InterPro" id="IPR006674">
    <property type="entry name" value="HD_domain"/>
</dbReference>
<dbReference type="InterPro" id="IPR006261">
    <property type="entry name" value="dGTPase"/>
</dbReference>
<dbReference type="CDD" id="cd00077">
    <property type="entry name" value="HDc"/>
    <property type="match status" value="1"/>
</dbReference>
<evidence type="ECO:0000313" key="8">
    <source>
        <dbReference type="Proteomes" id="UP001576726"/>
    </source>
</evidence>
<reference evidence="7 8" key="1">
    <citation type="submission" date="2024-09" db="EMBL/GenBank/DDBJ databases">
        <authorList>
            <person name="Zhang Y."/>
        </authorList>
    </citation>
    <scope>NUCLEOTIDE SEQUENCE [LARGE SCALE GENOMIC DNA]</scope>
    <source>
        <strain evidence="7 8">SH314</strain>
    </source>
</reference>
<dbReference type="SUPFAM" id="SSF109604">
    <property type="entry name" value="HD-domain/PDEase-like"/>
    <property type="match status" value="1"/>
</dbReference>
<dbReference type="Proteomes" id="UP001576726">
    <property type="component" value="Unassembled WGS sequence"/>
</dbReference>
<keyword evidence="5" id="KW-0378">Hydrolase</keyword>
<gene>
    <name evidence="7" type="primary">dgt</name>
    <name evidence="7" type="ORF">ACE02L_07960</name>
</gene>
<evidence type="ECO:0000313" key="7">
    <source>
        <dbReference type="EMBL" id="MFB2652671.1"/>
    </source>
</evidence>
<feature type="domain" description="HD" evidence="6">
    <location>
        <begin position="477"/>
        <end position="624"/>
    </location>
</feature>
<proteinExistence type="predicted"/>